<evidence type="ECO:0000313" key="2">
    <source>
        <dbReference type="EMBL" id="KRX49150.1"/>
    </source>
</evidence>
<gene>
    <name evidence="2" type="ORF">T05_13071</name>
</gene>
<evidence type="ECO:0000256" key="1">
    <source>
        <dbReference type="SAM" id="MobiDB-lite"/>
    </source>
</evidence>
<dbReference type="Proteomes" id="UP000055048">
    <property type="component" value="Unassembled WGS sequence"/>
</dbReference>
<protein>
    <submittedName>
        <fullName evidence="2">Uncharacterized protein</fullName>
    </submittedName>
</protein>
<dbReference type="EMBL" id="JYDJ01000020">
    <property type="protein sequence ID" value="KRX49150.1"/>
    <property type="molecule type" value="Genomic_DNA"/>
</dbReference>
<accession>A0A0V0UCN4</accession>
<comment type="caution">
    <text evidence="2">The sequence shown here is derived from an EMBL/GenBank/DDBJ whole genome shotgun (WGS) entry which is preliminary data.</text>
</comment>
<feature type="compositionally biased region" description="Basic and acidic residues" evidence="1">
    <location>
        <begin position="1"/>
        <end position="10"/>
    </location>
</feature>
<evidence type="ECO:0000313" key="3">
    <source>
        <dbReference type="Proteomes" id="UP000055048"/>
    </source>
</evidence>
<proteinExistence type="predicted"/>
<feature type="region of interest" description="Disordered" evidence="1">
    <location>
        <begin position="1"/>
        <end position="46"/>
    </location>
</feature>
<reference evidence="2 3" key="1">
    <citation type="submission" date="2015-01" db="EMBL/GenBank/DDBJ databases">
        <title>Evolution of Trichinella species and genotypes.</title>
        <authorList>
            <person name="Korhonen P.K."/>
            <person name="Edoardo P."/>
            <person name="Giuseppe L.R."/>
            <person name="Gasser R.B."/>
        </authorList>
    </citation>
    <scope>NUCLEOTIDE SEQUENCE [LARGE SCALE GENOMIC DNA]</scope>
    <source>
        <strain evidence="2">ISS417</strain>
    </source>
</reference>
<keyword evidence="3" id="KW-1185">Reference proteome</keyword>
<organism evidence="2 3">
    <name type="scientific">Trichinella murrelli</name>
    <dbReference type="NCBI Taxonomy" id="144512"/>
    <lineage>
        <taxon>Eukaryota</taxon>
        <taxon>Metazoa</taxon>
        <taxon>Ecdysozoa</taxon>
        <taxon>Nematoda</taxon>
        <taxon>Enoplea</taxon>
        <taxon>Dorylaimia</taxon>
        <taxon>Trichinellida</taxon>
        <taxon>Trichinellidae</taxon>
        <taxon>Trichinella</taxon>
    </lineage>
</organism>
<sequence length="46" mass="4982">MKTIVVDKQHPTQPQQPPTKKSGALANRGGPISDGPAWCKQQRRSG</sequence>
<dbReference type="AlphaFoldDB" id="A0A0V0UCN4"/>
<name>A0A0V0UCN4_9BILA</name>